<accession>A0A2G9S448</accession>
<sequence length="495" mass="56354">MCGQHKQYNYPPFPSNNDYMKECYKIWSKALKEYKKKFPQTIYKNPLRFPTAPDPLVDTPKACNPFYDSYSAPPPYVFPKIDQPKEEPDNDKPETPRETINPENAETLIEAIKLVNNETPIETNKTDKQEKKLYPSLELTLGGLMAIIEDKGTHWLEEQENKRRAIKEYVTTMDKLSTTVDKHLEIARTKVEHKKQKRTRQNEIKRLLRDSEKILREIDEEGQMITQAAKQRYQDVIRKHGADESDSELTEELESSEDEDSDTKNAEAQVDEAVDTADTASPSTVMTETTALLAEPKTTSQVQTPENSAQAMFPLITMGTTQVQIPLPLGTIKEIKDTCPKPNKDPKQALNSEKREDIKKKENILIGEDGHVRIADFGEASERRGEGFAGTIGYIVPEIFDGKPYNAAVDWYSFGMTLFSIASGLSPMWCNSSIISTYNLDPHLKDLIEKLLIKTPDQRLGMNGDIRGHPFFRDINWDDLKQLKVTPPFIPKISV</sequence>
<feature type="region of interest" description="Disordered" evidence="6">
    <location>
        <begin position="240"/>
        <end position="284"/>
    </location>
</feature>
<dbReference type="PROSITE" id="PS50011">
    <property type="entry name" value="PROTEIN_KINASE_DOM"/>
    <property type="match status" value="1"/>
</dbReference>
<proteinExistence type="predicted"/>
<dbReference type="Gene3D" id="1.10.510.10">
    <property type="entry name" value="Transferase(Phosphotransferase) domain 1"/>
    <property type="match status" value="1"/>
</dbReference>
<keyword evidence="10" id="KW-1185">Reference proteome</keyword>
<evidence type="ECO:0000259" key="7">
    <source>
        <dbReference type="PROSITE" id="PS50011"/>
    </source>
</evidence>
<dbReference type="EMBL" id="KV927380">
    <property type="protein sequence ID" value="PIO34233.1"/>
    <property type="molecule type" value="Genomic_DNA"/>
</dbReference>
<evidence type="ECO:0000256" key="1">
    <source>
        <dbReference type="ARBA" id="ARBA00022527"/>
    </source>
</evidence>
<gene>
    <name evidence="9" type="ORF">AB205_0049980</name>
</gene>
<feature type="compositionally biased region" description="Acidic residues" evidence="6">
    <location>
        <begin position="244"/>
        <end position="261"/>
    </location>
</feature>
<evidence type="ECO:0000313" key="10">
    <source>
        <dbReference type="Proteomes" id="UP000228934"/>
    </source>
</evidence>
<feature type="region of interest" description="Disordered" evidence="6">
    <location>
        <begin position="77"/>
        <end position="100"/>
    </location>
</feature>
<evidence type="ECO:0000256" key="4">
    <source>
        <dbReference type="ARBA" id="ARBA00022777"/>
    </source>
</evidence>
<dbReference type="GO" id="GO:0004674">
    <property type="term" value="F:protein serine/threonine kinase activity"/>
    <property type="evidence" value="ECO:0007669"/>
    <property type="project" value="UniProtKB-KW"/>
</dbReference>
<dbReference type="AlphaFoldDB" id="A0A2G9S448"/>
<dbReference type="Proteomes" id="UP000228934">
    <property type="component" value="Unassembled WGS sequence"/>
</dbReference>
<evidence type="ECO:0000256" key="2">
    <source>
        <dbReference type="ARBA" id="ARBA00022679"/>
    </source>
</evidence>
<dbReference type="InterPro" id="IPR011009">
    <property type="entry name" value="Kinase-like_dom_sf"/>
</dbReference>
<evidence type="ECO:0000256" key="3">
    <source>
        <dbReference type="ARBA" id="ARBA00022741"/>
    </source>
</evidence>
<feature type="compositionally biased region" description="Basic and acidic residues" evidence="6">
    <location>
        <begin position="82"/>
        <end position="97"/>
    </location>
</feature>
<dbReference type="InterPro" id="IPR000719">
    <property type="entry name" value="Prot_kinase_dom"/>
</dbReference>
<dbReference type="SUPFAM" id="SSF56112">
    <property type="entry name" value="Protein kinase-like (PK-like)"/>
    <property type="match status" value="1"/>
</dbReference>
<feature type="domain" description="AGC-kinase C-terminal" evidence="8">
    <location>
        <begin position="473"/>
        <end position="495"/>
    </location>
</feature>
<keyword evidence="4" id="KW-0418">Kinase</keyword>
<evidence type="ECO:0000256" key="5">
    <source>
        <dbReference type="ARBA" id="ARBA00022840"/>
    </source>
</evidence>
<keyword evidence="3" id="KW-0547">Nucleotide-binding</keyword>
<dbReference type="OrthoDB" id="354826at2759"/>
<dbReference type="PANTHER" id="PTHR24351">
    <property type="entry name" value="RIBOSOMAL PROTEIN S6 KINASE"/>
    <property type="match status" value="1"/>
</dbReference>
<evidence type="ECO:0008006" key="11">
    <source>
        <dbReference type="Google" id="ProtNLM"/>
    </source>
</evidence>
<organism evidence="9 10">
    <name type="scientific">Aquarana catesbeiana</name>
    <name type="common">American bullfrog</name>
    <name type="synonym">Rana catesbeiana</name>
    <dbReference type="NCBI Taxonomy" id="8400"/>
    <lineage>
        <taxon>Eukaryota</taxon>
        <taxon>Metazoa</taxon>
        <taxon>Chordata</taxon>
        <taxon>Craniata</taxon>
        <taxon>Vertebrata</taxon>
        <taxon>Euteleostomi</taxon>
        <taxon>Amphibia</taxon>
        <taxon>Batrachia</taxon>
        <taxon>Anura</taxon>
        <taxon>Neobatrachia</taxon>
        <taxon>Ranoidea</taxon>
        <taxon>Ranidae</taxon>
        <taxon>Aquarana</taxon>
    </lineage>
</organism>
<dbReference type="GO" id="GO:0005524">
    <property type="term" value="F:ATP binding"/>
    <property type="evidence" value="ECO:0007669"/>
    <property type="project" value="UniProtKB-KW"/>
</dbReference>
<keyword evidence="1" id="KW-0723">Serine/threonine-protein kinase</keyword>
<evidence type="ECO:0000256" key="6">
    <source>
        <dbReference type="SAM" id="MobiDB-lite"/>
    </source>
</evidence>
<evidence type="ECO:0000259" key="8">
    <source>
        <dbReference type="PROSITE" id="PS51285"/>
    </source>
</evidence>
<dbReference type="Pfam" id="PF00069">
    <property type="entry name" value="Pkinase"/>
    <property type="match status" value="1"/>
</dbReference>
<keyword evidence="5" id="KW-0067">ATP-binding</keyword>
<feature type="domain" description="Protein kinase" evidence="7">
    <location>
        <begin position="133"/>
        <end position="472"/>
    </location>
</feature>
<dbReference type="SMART" id="SM00220">
    <property type="entry name" value="S_TKc"/>
    <property type="match status" value="1"/>
</dbReference>
<evidence type="ECO:0000313" key="9">
    <source>
        <dbReference type="EMBL" id="PIO34233.1"/>
    </source>
</evidence>
<dbReference type="PROSITE" id="PS51285">
    <property type="entry name" value="AGC_KINASE_CTER"/>
    <property type="match status" value="1"/>
</dbReference>
<reference evidence="10" key="1">
    <citation type="journal article" date="2017" name="Nat. Commun.">
        <title>The North American bullfrog draft genome provides insight into hormonal regulation of long noncoding RNA.</title>
        <authorList>
            <person name="Hammond S.A."/>
            <person name="Warren R.L."/>
            <person name="Vandervalk B.P."/>
            <person name="Kucuk E."/>
            <person name="Khan H."/>
            <person name="Gibb E.A."/>
            <person name="Pandoh P."/>
            <person name="Kirk H."/>
            <person name="Zhao Y."/>
            <person name="Jones M."/>
            <person name="Mungall A.J."/>
            <person name="Coope R."/>
            <person name="Pleasance S."/>
            <person name="Moore R.A."/>
            <person name="Holt R.A."/>
            <person name="Round J.M."/>
            <person name="Ohora S."/>
            <person name="Walle B.V."/>
            <person name="Veldhoen N."/>
            <person name="Helbing C.C."/>
            <person name="Birol I."/>
        </authorList>
    </citation>
    <scope>NUCLEOTIDE SEQUENCE [LARGE SCALE GENOMIC DNA]</scope>
</reference>
<protein>
    <recommendedName>
        <fullName evidence="11">Protein kinase domain-containing protein</fullName>
    </recommendedName>
</protein>
<dbReference type="InterPro" id="IPR000961">
    <property type="entry name" value="AGC-kinase_C"/>
</dbReference>
<keyword evidence="2" id="KW-0808">Transferase</keyword>
<name>A0A2G9S448_AQUCT</name>